<dbReference type="EMBL" id="CM046391">
    <property type="protein sequence ID" value="KAI8559583.1"/>
    <property type="molecule type" value="Genomic_DNA"/>
</dbReference>
<sequence>MRRSRSMIHSNRREYEAEVFMGSSSGGGANKYKYPTPDFKVEGSFSRRNCKITSSSGTLVAKITRKRVNNTTMLLNGDVFRLVV</sequence>
<proteinExistence type="predicted"/>
<name>A0ACC0P4C5_RHOML</name>
<organism evidence="1 2">
    <name type="scientific">Rhododendron molle</name>
    <name type="common">Chinese azalea</name>
    <name type="synonym">Azalea mollis</name>
    <dbReference type="NCBI Taxonomy" id="49168"/>
    <lineage>
        <taxon>Eukaryota</taxon>
        <taxon>Viridiplantae</taxon>
        <taxon>Streptophyta</taxon>
        <taxon>Embryophyta</taxon>
        <taxon>Tracheophyta</taxon>
        <taxon>Spermatophyta</taxon>
        <taxon>Magnoliopsida</taxon>
        <taxon>eudicotyledons</taxon>
        <taxon>Gunneridae</taxon>
        <taxon>Pentapetalae</taxon>
        <taxon>asterids</taxon>
        <taxon>Ericales</taxon>
        <taxon>Ericaceae</taxon>
        <taxon>Ericoideae</taxon>
        <taxon>Rhodoreae</taxon>
        <taxon>Rhododendron</taxon>
    </lineage>
</organism>
<protein>
    <submittedName>
        <fullName evidence="1">Uncharacterized protein</fullName>
    </submittedName>
</protein>
<evidence type="ECO:0000313" key="2">
    <source>
        <dbReference type="Proteomes" id="UP001062846"/>
    </source>
</evidence>
<dbReference type="Proteomes" id="UP001062846">
    <property type="component" value="Chromosome 4"/>
</dbReference>
<accession>A0ACC0P4C5</accession>
<comment type="caution">
    <text evidence="1">The sequence shown here is derived from an EMBL/GenBank/DDBJ whole genome shotgun (WGS) entry which is preliminary data.</text>
</comment>
<reference evidence="1" key="1">
    <citation type="submission" date="2022-02" db="EMBL/GenBank/DDBJ databases">
        <title>Plant Genome Project.</title>
        <authorList>
            <person name="Zhang R.-G."/>
        </authorList>
    </citation>
    <scope>NUCLEOTIDE SEQUENCE</scope>
    <source>
        <strain evidence="1">AT1</strain>
    </source>
</reference>
<gene>
    <name evidence="1" type="ORF">RHMOL_Rhmol04G0185700</name>
</gene>
<keyword evidence="2" id="KW-1185">Reference proteome</keyword>
<evidence type="ECO:0000313" key="1">
    <source>
        <dbReference type="EMBL" id="KAI8559583.1"/>
    </source>
</evidence>